<proteinExistence type="predicted"/>
<dbReference type="EMBL" id="RYYV01000040">
    <property type="protein sequence ID" value="RUL69002.1"/>
    <property type="molecule type" value="Genomic_DNA"/>
</dbReference>
<gene>
    <name evidence="2" type="ORF">EKH80_23020</name>
</gene>
<evidence type="ECO:0000313" key="2">
    <source>
        <dbReference type="EMBL" id="RUL69002.1"/>
    </source>
</evidence>
<keyword evidence="3" id="KW-1185">Reference proteome</keyword>
<dbReference type="OrthoDB" id="3348156at2"/>
<reference evidence="2 3" key="1">
    <citation type="submission" date="2018-12" db="EMBL/GenBank/DDBJ databases">
        <title>Dyella dinghuensis sp. nov. DHOA06 and Dyella choica sp. nov. 4M-K27, isolated from forest soil.</title>
        <authorList>
            <person name="Qiu L.-H."/>
            <person name="Gao Z.-H."/>
        </authorList>
    </citation>
    <scope>NUCLEOTIDE SEQUENCE [LARGE SCALE GENOMIC DNA]</scope>
    <source>
        <strain evidence="2 3">4M-K27</strain>
    </source>
</reference>
<evidence type="ECO:0000256" key="1">
    <source>
        <dbReference type="SAM" id="MobiDB-lite"/>
    </source>
</evidence>
<sequence>MSDHLLARKLTPGQRKLVAAVADDMVVAALNSAPMDRAACQEAIQRAYTHLGLALPKVMFFDSPIAAMREMLRRTPGTEPPPQRSMQEDMADPAASVLDQAGAALPRWLPDWGAEVDLSFNTELNRATDSAPYQPGWPSFSNLIDKRLGHLIHHKHAVDTALEAMVDRHVHFRLLYYSGPASLWGAAEDFARAQALAALDALDTPAPELALGQAVLAGCGWVNAFEKVCLVSDRPQTLNQEGRPQDADGIRTRVTWRDGQVCESVYQS</sequence>
<accession>A0A432LZE1</accession>
<comment type="caution">
    <text evidence="2">The sequence shown here is derived from an EMBL/GenBank/DDBJ whole genome shotgun (WGS) entry which is preliminary data.</text>
</comment>
<evidence type="ECO:0000313" key="3">
    <source>
        <dbReference type="Proteomes" id="UP000274358"/>
    </source>
</evidence>
<organism evidence="2 3">
    <name type="scientific">Dyella choica</name>
    <dbReference type="NCBI Taxonomy" id="1927959"/>
    <lineage>
        <taxon>Bacteria</taxon>
        <taxon>Pseudomonadati</taxon>
        <taxon>Pseudomonadota</taxon>
        <taxon>Gammaproteobacteria</taxon>
        <taxon>Lysobacterales</taxon>
        <taxon>Rhodanobacteraceae</taxon>
        <taxon>Dyella</taxon>
    </lineage>
</organism>
<dbReference type="RefSeq" id="WP_126687148.1">
    <property type="nucleotide sequence ID" value="NZ_RYYV01000040.1"/>
</dbReference>
<protein>
    <submittedName>
        <fullName evidence="2">Uncharacterized protein</fullName>
    </submittedName>
</protein>
<dbReference type="Proteomes" id="UP000274358">
    <property type="component" value="Unassembled WGS sequence"/>
</dbReference>
<feature type="region of interest" description="Disordered" evidence="1">
    <location>
        <begin position="74"/>
        <end position="93"/>
    </location>
</feature>
<name>A0A432LZE1_9GAMM</name>
<dbReference type="AlphaFoldDB" id="A0A432LZE1"/>